<evidence type="ECO:0000256" key="3">
    <source>
        <dbReference type="ARBA" id="ARBA00022840"/>
    </source>
</evidence>
<evidence type="ECO:0000313" key="8">
    <source>
        <dbReference type="EMBL" id="MDY8109507.1"/>
    </source>
</evidence>
<dbReference type="SUPFAM" id="SSF55681">
    <property type="entry name" value="Class II aaRS and biotin synthetases"/>
    <property type="match status" value="1"/>
</dbReference>
<dbReference type="CDD" id="cd16442">
    <property type="entry name" value="BPL"/>
    <property type="match status" value="1"/>
</dbReference>
<dbReference type="InterPro" id="IPR045864">
    <property type="entry name" value="aa-tRNA-synth_II/BPL/LPL"/>
</dbReference>
<evidence type="ECO:0000256" key="1">
    <source>
        <dbReference type="ARBA" id="ARBA00022598"/>
    </source>
</evidence>
<keyword evidence="9" id="KW-1185">Reference proteome</keyword>
<keyword evidence="4" id="KW-0092">Biotin</keyword>
<dbReference type="Pfam" id="PF03099">
    <property type="entry name" value="BPL_LplA_LipB"/>
    <property type="match status" value="1"/>
</dbReference>
<gene>
    <name evidence="8" type="ORF">U0C82_10185</name>
</gene>
<evidence type="ECO:0000313" key="9">
    <source>
        <dbReference type="Proteomes" id="UP001294412"/>
    </source>
</evidence>
<dbReference type="PANTHER" id="PTHR12835">
    <property type="entry name" value="BIOTIN PROTEIN LIGASE"/>
    <property type="match status" value="1"/>
</dbReference>
<evidence type="ECO:0000256" key="4">
    <source>
        <dbReference type="ARBA" id="ARBA00023267"/>
    </source>
</evidence>
<reference evidence="8 9" key="1">
    <citation type="submission" date="2023-12" db="EMBL/GenBank/DDBJ databases">
        <title>Description of Novel Strain Fulvimarina sp. 2208YS6-2-32 isolated from Uroteuthis (Photololigo) edulis.</title>
        <authorList>
            <person name="Park J.-S."/>
        </authorList>
    </citation>
    <scope>NUCLEOTIDE SEQUENCE [LARGE SCALE GENOMIC DNA]</scope>
    <source>
        <strain evidence="8 9">2208YS6-2-32</strain>
    </source>
</reference>
<dbReference type="NCBIfam" id="TIGR00121">
    <property type="entry name" value="birA_ligase"/>
    <property type="match status" value="1"/>
</dbReference>
<dbReference type="SUPFAM" id="SSF50037">
    <property type="entry name" value="C-terminal domain of transcriptional repressors"/>
    <property type="match status" value="1"/>
</dbReference>
<evidence type="ECO:0000259" key="7">
    <source>
        <dbReference type="PROSITE" id="PS51733"/>
    </source>
</evidence>
<keyword evidence="2" id="KW-0547">Nucleotide-binding</keyword>
<dbReference type="EMBL" id="JAXLPB010000003">
    <property type="protein sequence ID" value="MDY8109507.1"/>
    <property type="molecule type" value="Genomic_DNA"/>
</dbReference>
<name>A0ABU5I2D0_9HYPH</name>
<keyword evidence="3" id="KW-0067">ATP-binding</keyword>
<evidence type="ECO:0000256" key="6">
    <source>
        <dbReference type="ARBA" id="ARBA00047846"/>
    </source>
</evidence>
<protein>
    <recommendedName>
        <fullName evidence="5">biotin--[biotin carboxyl-carrier protein] ligase</fullName>
        <ecNumber evidence="5">6.3.4.15</ecNumber>
    </recommendedName>
</protein>
<comment type="catalytic activity">
    <reaction evidence="6">
        <text>biotin + L-lysyl-[protein] + ATP = N(6)-biotinyl-L-lysyl-[protein] + AMP + diphosphate + H(+)</text>
        <dbReference type="Rhea" id="RHEA:11756"/>
        <dbReference type="Rhea" id="RHEA-COMP:9752"/>
        <dbReference type="Rhea" id="RHEA-COMP:10505"/>
        <dbReference type="ChEBI" id="CHEBI:15378"/>
        <dbReference type="ChEBI" id="CHEBI:29969"/>
        <dbReference type="ChEBI" id="CHEBI:30616"/>
        <dbReference type="ChEBI" id="CHEBI:33019"/>
        <dbReference type="ChEBI" id="CHEBI:57586"/>
        <dbReference type="ChEBI" id="CHEBI:83144"/>
        <dbReference type="ChEBI" id="CHEBI:456215"/>
        <dbReference type="EC" id="6.3.4.15"/>
    </reaction>
</comment>
<comment type="caution">
    <text evidence="8">The sequence shown here is derived from an EMBL/GenBank/DDBJ whole genome shotgun (WGS) entry which is preliminary data.</text>
</comment>
<dbReference type="InterPro" id="IPR004408">
    <property type="entry name" value="Biotin_CoA_COase_ligase"/>
</dbReference>
<dbReference type="InterPro" id="IPR004143">
    <property type="entry name" value="BPL_LPL_catalytic"/>
</dbReference>
<dbReference type="Pfam" id="PF02237">
    <property type="entry name" value="BPL_C"/>
    <property type="match status" value="1"/>
</dbReference>
<evidence type="ECO:0000256" key="5">
    <source>
        <dbReference type="ARBA" id="ARBA00024227"/>
    </source>
</evidence>
<dbReference type="EC" id="6.3.4.15" evidence="5"/>
<evidence type="ECO:0000256" key="2">
    <source>
        <dbReference type="ARBA" id="ARBA00022741"/>
    </source>
</evidence>
<dbReference type="GO" id="GO:0004077">
    <property type="term" value="F:biotin--[biotin carboxyl-carrier protein] ligase activity"/>
    <property type="evidence" value="ECO:0007669"/>
    <property type="project" value="UniProtKB-EC"/>
</dbReference>
<proteinExistence type="predicted"/>
<dbReference type="InterPro" id="IPR003142">
    <property type="entry name" value="BPL_C"/>
</dbReference>
<dbReference type="PANTHER" id="PTHR12835:SF5">
    <property type="entry name" value="BIOTIN--PROTEIN LIGASE"/>
    <property type="match status" value="1"/>
</dbReference>
<dbReference type="RefSeq" id="WP_322186997.1">
    <property type="nucleotide sequence ID" value="NZ_JAXLPB010000003.1"/>
</dbReference>
<dbReference type="PROSITE" id="PS51733">
    <property type="entry name" value="BPL_LPL_CATALYTIC"/>
    <property type="match status" value="1"/>
</dbReference>
<accession>A0ABU5I2D0</accession>
<dbReference type="Proteomes" id="UP001294412">
    <property type="component" value="Unassembled WGS sequence"/>
</dbReference>
<dbReference type="Gene3D" id="2.30.30.100">
    <property type="match status" value="1"/>
</dbReference>
<organism evidence="8 9">
    <name type="scientific">Fulvimarina uroteuthidis</name>
    <dbReference type="NCBI Taxonomy" id="3098149"/>
    <lineage>
        <taxon>Bacteria</taxon>
        <taxon>Pseudomonadati</taxon>
        <taxon>Pseudomonadota</taxon>
        <taxon>Alphaproteobacteria</taxon>
        <taxon>Hyphomicrobiales</taxon>
        <taxon>Aurantimonadaceae</taxon>
        <taxon>Fulvimarina</taxon>
    </lineage>
</organism>
<dbReference type="Gene3D" id="3.30.930.10">
    <property type="entry name" value="Bira Bifunctional Protein, Domain 2"/>
    <property type="match status" value="1"/>
</dbReference>
<dbReference type="InterPro" id="IPR008988">
    <property type="entry name" value="Transcriptional_repressor_C"/>
</dbReference>
<keyword evidence="1 8" id="KW-0436">Ligase</keyword>
<feature type="domain" description="BPL/LPL catalytic" evidence="7">
    <location>
        <begin position="8"/>
        <end position="182"/>
    </location>
</feature>
<sequence>MTAQAVSRQYRRLSFGDVSSTNTLAMEAARSGDPGNLWITAERQVEGRGRRGRAWISERGNLYASWLGIEVAPQAALAQLPFVASLAIRNTVARFVGSHAQTKWPNDVLAGGRKLVGILLESSRLVDGRTAMVMGCGINIEHKPEDAPYAVTSLRDEGYRGGSEPVFETLADEWSRQLERFARGSNFDDIRRDWLKDAVGVGLPCTVRLSDRTLEGTFERLERDGRLRLALADGSTMPISAGDIFFS</sequence>